<feature type="region of interest" description="Disordered" evidence="1">
    <location>
        <begin position="72"/>
        <end position="102"/>
    </location>
</feature>
<dbReference type="Proteomes" id="UP000199161">
    <property type="component" value="Unassembled WGS sequence"/>
</dbReference>
<feature type="compositionally biased region" description="Polar residues" evidence="1">
    <location>
        <begin position="91"/>
        <end position="102"/>
    </location>
</feature>
<sequence>MAKEVVTRTFTASIRNQQQVSDDLDSLGFSASKLWNVGRWTISRVWDEINYIPEHDELTAYLKSHERYDDLHSQSSSFETPKPSRDANELRSLSTASPPRTL</sequence>
<dbReference type="AlphaFoldDB" id="A0A1I1DZT9"/>
<reference evidence="3" key="1">
    <citation type="submission" date="2016-10" db="EMBL/GenBank/DDBJ databases">
        <authorList>
            <person name="Varghese N."/>
            <person name="Submissions S."/>
        </authorList>
    </citation>
    <scope>NUCLEOTIDE SEQUENCE [LARGE SCALE GENOMIC DNA]</scope>
    <source>
        <strain evidence="3">DSM 13078</strain>
    </source>
</reference>
<gene>
    <name evidence="2" type="ORF">SAMN05444422_10275</name>
</gene>
<evidence type="ECO:0000256" key="1">
    <source>
        <dbReference type="SAM" id="MobiDB-lite"/>
    </source>
</evidence>
<dbReference type="EMBL" id="FOKW01000002">
    <property type="protein sequence ID" value="SFB79946.1"/>
    <property type="molecule type" value="Genomic_DNA"/>
</dbReference>
<keyword evidence="3" id="KW-1185">Reference proteome</keyword>
<name>A0A1I1DZT9_NATHA</name>
<evidence type="ECO:0000313" key="3">
    <source>
        <dbReference type="Proteomes" id="UP000199161"/>
    </source>
</evidence>
<evidence type="ECO:0000313" key="2">
    <source>
        <dbReference type="EMBL" id="SFB79946.1"/>
    </source>
</evidence>
<organism evidence="2 3">
    <name type="scientific">Natronobacterium haloterrestre</name>
    <name type="common">Halobiforma haloterrestris</name>
    <dbReference type="NCBI Taxonomy" id="148448"/>
    <lineage>
        <taxon>Archaea</taxon>
        <taxon>Methanobacteriati</taxon>
        <taxon>Methanobacteriota</taxon>
        <taxon>Stenosarchaea group</taxon>
        <taxon>Halobacteria</taxon>
        <taxon>Halobacteriales</taxon>
        <taxon>Natrialbaceae</taxon>
        <taxon>Natronobacterium</taxon>
    </lineage>
</organism>
<protein>
    <submittedName>
        <fullName evidence="2">Putative transposase</fullName>
    </submittedName>
</protein>
<accession>A0A1I1DZT9</accession>
<proteinExistence type="predicted"/>